<accession>A0A0D2WPS4</accession>
<feature type="transmembrane region" description="Helical" evidence="4">
    <location>
        <begin position="362"/>
        <end position="383"/>
    </location>
</feature>
<dbReference type="InParanoid" id="A0A0D2WPS4"/>
<dbReference type="AlphaFoldDB" id="A0A0D2WPS4"/>
<feature type="region of interest" description="Disordered" evidence="3">
    <location>
        <begin position="485"/>
        <end position="507"/>
    </location>
</feature>
<dbReference type="Gene3D" id="3.80.10.10">
    <property type="entry name" value="Ribonuclease Inhibitor"/>
    <property type="match status" value="1"/>
</dbReference>
<organism evidence="5 6">
    <name type="scientific">Capsaspora owczarzaki (strain ATCC 30864)</name>
    <dbReference type="NCBI Taxonomy" id="595528"/>
    <lineage>
        <taxon>Eukaryota</taxon>
        <taxon>Filasterea</taxon>
        <taxon>Capsaspora</taxon>
    </lineage>
</organism>
<dbReference type="STRING" id="595528.A0A0D2WPS4"/>
<feature type="region of interest" description="Disordered" evidence="3">
    <location>
        <begin position="941"/>
        <end position="961"/>
    </location>
</feature>
<dbReference type="InterPro" id="IPR001611">
    <property type="entry name" value="Leu-rich_rpt"/>
</dbReference>
<feature type="transmembrane region" description="Helical" evidence="4">
    <location>
        <begin position="218"/>
        <end position="236"/>
    </location>
</feature>
<dbReference type="OrthoDB" id="1904536at2759"/>
<evidence type="ECO:0000256" key="4">
    <source>
        <dbReference type="SAM" id="Phobius"/>
    </source>
</evidence>
<protein>
    <submittedName>
        <fullName evidence="5">Uncharacterized protein</fullName>
    </submittedName>
</protein>
<feature type="region of interest" description="Disordered" evidence="3">
    <location>
        <begin position="1"/>
        <end position="28"/>
    </location>
</feature>
<proteinExistence type="predicted"/>
<dbReference type="SUPFAM" id="SSF52058">
    <property type="entry name" value="L domain-like"/>
    <property type="match status" value="1"/>
</dbReference>
<name>A0A0D2WPS4_CAPO3</name>
<dbReference type="RefSeq" id="XP_004363380.1">
    <property type="nucleotide sequence ID" value="XM_004363323.2"/>
</dbReference>
<keyword evidence="2" id="KW-0677">Repeat</keyword>
<sequence>MEPQRGSDSAAASAGWRGGGGPLAGGGAAVNMNAAILARQRQRQALRQSQLQAQSQPQPQPQPQPRPLPPPQPLQTARPSDNGLVVIDQQPLRTATAMALHETPQTQAHATRVVTTAGVPLVGQRARGVAPHLHLHAASAPDRAQRGRRGRRRETTPTTVAATSGAEAETDSPRGVWRWAKSKVKQVWLGCICVRWNDPALSRWQVVITVGLPWLKRLFILFLIVFTLALCANVFAEPGQDESWLYWQPFRGALVFCAVIIGLVQLLAIGLIVWLNYQQANAGGVGVVVSSSVSAAQGGVILPNDSRSTALLSARPRRRRGCFEWSLVRKNLESIFIFLFFEWTVINVTTLFVSVSALGLPWFSNFATGFAVTFCSCLIQYFIFVRQYLKRKPVLQWSRRDSFIVIMPVTGFLLGAGFLYIVSIGNAPAKQTMSNWLAVTVVLGLFSLTVPPLALDQCIVKRYQRRAAKRARVQLQASTAHRLLASSGSDNNSGASSSNNNNINYNNNNHNNTVSMLASHNVFGTWAASSAVTSRKALALSIGPADTLVEQNIRKRCRELEVERDQLQSLMLVGMDLEDLQCLEGCTGLRRLYLSNNRISSLQGIDRICPGIECLHVDNNALSSALDLMPLRSLPRLSRLAVEGNLLCTAPGFELAMLVCLLPQASLINGLTVTPEARGRAAARHAGWLQDLRLAYQARQTTEALRTAAGGQLLAWHRLRLHFGAFSAPSQLRNRDLVAGGLALSDRGAELTTRLLLLADEYSRQRAVPPPVAVAAHRRAVAANPTMRRIAAVAALPFSLPSLQLQPSHAPQNALSRQARASEKLVFFASTALPVDPSVASLHPELVGYAPTNDALPPPHARLFPDLPITLRKVVVVPDFSTERPHKADQMSTTSDLHLSSEFPLTVLVNHDPELGYKPAHLPAVVELEREPLAATAWNASASLSPRPQPAHLEDIEESSC</sequence>
<feature type="transmembrane region" description="Helical" evidence="4">
    <location>
        <begin position="403"/>
        <end position="424"/>
    </location>
</feature>
<feature type="transmembrane region" description="Helical" evidence="4">
    <location>
        <begin position="252"/>
        <end position="275"/>
    </location>
</feature>
<evidence type="ECO:0000313" key="6">
    <source>
        <dbReference type="Proteomes" id="UP000008743"/>
    </source>
</evidence>
<reference evidence="6" key="1">
    <citation type="submission" date="2011-02" db="EMBL/GenBank/DDBJ databases">
        <title>The Genome Sequence of Capsaspora owczarzaki ATCC 30864.</title>
        <authorList>
            <person name="Russ C."/>
            <person name="Cuomo C."/>
            <person name="Burger G."/>
            <person name="Gray M.W."/>
            <person name="Holland P.W.H."/>
            <person name="King N."/>
            <person name="Lang F.B.F."/>
            <person name="Roger A.J."/>
            <person name="Ruiz-Trillo I."/>
            <person name="Young S.K."/>
            <person name="Zeng Q."/>
            <person name="Gargeya S."/>
            <person name="Alvarado L."/>
            <person name="Berlin A."/>
            <person name="Chapman S.B."/>
            <person name="Chen Z."/>
            <person name="Freedman E."/>
            <person name="Gellesch M."/>
            <person name="Goldberg J."/>
            <person name="Griggs A."/>
            <person name="Gujja S."/>
            <person name="Heilman E."/>
            <person name="Heiman D."/>
            <person name="Howarth C."/>
            <person name="Mehta T."/>
            <person name="Neiman D."/>
            <person name="Pearson M."/>
            <person name="Roberts A."/>
            <person name="Saif S."/>
            <person name="Shea T."/>
            <person name="Shenoy N."/>
            <person name="Sisk P."/>
            <person name="Stolte C."/>
            <person name="Sykes S."/>
            <person name="White J."/>
            <person name="Yandava C."/>
            <person name="Haas B."/>
            <person name="Nusbaum C."/>
            <person name="Birren B."/>
        </authorList>
    </citation>
    <scope>NUCLEOTIDE SEQUENCE</scope>
    <source>
        <strain evidence="6">ATCC 30864</strain>
    </source>
</reference>
<dbReference type="PROSITE" id="PS51450">
    <property type="entry name" value="LRR"/>
    <property type="match status" value="1"/>
</dbReference>
<dbReference type="GO" id="GO:0005737">
    <property type="term" value="C:cytoplasm"/>
    <property type="evidence" value="ECO:0007669"/>
    <property type="project" value="TreeGrafter"/>
</dbReference>
<feature type="compositionally biased region" description="Gly residues" evidence="3">
    <location>
        <begin position="16"/>
        <end position="28"/>
    </location>
</feature>
<feature type="compositionally biased region" description="Low complexity" evidence="3">
    <location>
        <begin position="40"/>
        <end position="57"/>
    </location>
</feature>
<feature type="compositionally biased region" description="Pro residues" evidence="3">
    <location>
        <begin position="58"/>
        <end position="73"/>
    </location>
</feature>
<feature type="transmembrane region" description="Helical" evidence="4">
    <location>
        <begin position="436"/>
        <end position="455"/>
    </location>
</feature>
<keyword evidence="1" id="KW-0433">Leucine-rich repeat</keyword>
<keyword evidence="4" id="KW-0472">Membrane</keyword>
<feature type="region of interest" description="Disordered" evidence="3">
    <location>
        <begin position="40"/>
        <end position="79"/>
    </location>
</feature>
<feature type="compositionally biased region" description="Low complexity" evidence="3">
    <location>
        <begin position="132"/>
        <end position="141"/>
    </location>
</feature>
<dbReference type="EMBL" id="KE346364">
    <property type="protein sequence ID" value="KJE92743.1"/>
    <property type="molecule type" value="Genomic_DNA"/>
</dbReference>
<gene>
    <name evidence="5" type="ORF">CAOG_003652</name>
</gene>
<dbReference type="PANTHER" id="PTHR15454">
    <property type="entry name" value="NISCHARIN RELATED"/>
    <property type="match status" value="1"/>
</dbReference>
<dbReference type="InterPro" id="IPR032675">
    <property type="entry name" value="LRR_dom_sf"/>
</dbReference>
<feature type="region of interest" description="Disordered" evidence="3">
    <location>
        <begin position="132"/>
        <end position="169"/>
    </location>
</feature>
<evidence type="ECO:0000256" key="1">
    <source>
        <dbReference type="ARBA" id="ARBA00022614"/>
    </source>
</evidence>
<keyword evidence="6" id="KW-1185">Reference proteome</keyword>
<feature type="compositionally biased region" description="Low complexity" evidence="3">
    <location>
        <begin position="486"/>
        <end position="507"/>
    </location>
</feature>
<keyword evidence="4" id="KW-1133">Transmembrane helix</keyword>
<feature type="compositionally biased region" description="Low complexity" evidence="3">
    <location>
        <begin position="1"/>
        <end position="15"/>
    </location>
</feature>
<evidence type="ECO:0000256" key="3">
    <source>
        <dbReference type="SAM" id="MobiDB-lite"/>
    </source>
</evidence>
<keyword evidence="4" id="KW-0812">Transmembrane</keyword>
<evidence type="ECO:0000256" key="2">
    <source>
        <dbReference type="ARBA" id="ARBA00022737"/>
    </source>
</evidence>
<dbReference type="Proteomes" id="UP000008743">
    <property type="component" value="Unassembled WGS sequence"/>
</dbReference>
<evidence type="ECO:0000313" key="5">
    <source>
        <dbReference type="EMBL" id="KJE92743.1"/>
    </source>
</evidence>
<feature type="transmembrane region" description="Helical" evidence="4">
    <location>
        <begin position="335"/>
        <end position="356"/>
    </location>
</feature>